<reference evidence="2" key="2">
    <citation type="submission" date="2018-05" db="EMBL/GenBank/DDBJ databases">
        <title>OmerRS3 (Oryza meridionalis Reference Sequence Version 3).</title>
        <authorList>
            <person name="Zhang J."/>
            <person name="Kudrna D."/>
            <person name="Lee S."/>
            <person name="Talag J."/>
            <person name="Welchert J."/>
            <person name="Wing R.A."/>
        </authorList>
    </citation>
    <scope>NUCLEOTIDE SEQUENCE [LARGE SCALE GENOMIC DNA]</scope>
    <source>
        <strain evidence="2">cv. OR44</strain>
    </source>
</reference>
<dbReference type="Gramene" id="OMERI08G02500.1">
    <property type="protein sequence ID" value="OMERI08G02500.1"/>
    <property type="gene ID" value="OMERI08G02500"/>
</dbReference>
<reference evidence="2" key="1">
    <citation type="submission" date="2015-04" db="UniProtKB">
        <authorList>
            <consortium name="EnsemblPlants"/>
        </authorList>
    </citation>
    <scope>IDENTIFICATION</scope>
</reference>
<feature type="compositionally biased region" description="Basic and acidic residues" evidence="1">
    <location>
        <begin position="91"/>
        <end position="104"/>
    </location>
</feature>
<protein>
    <submittedName>
        <fullName evidence="2">Uncharacterized protein</fullName>
    </submittedName>
</protein>
<organism evidence="2">
    <name type="scientific">Oryza meridionalis</name>
    <dbReference type="NCBI Taxonomy" id="40149"/>
    <lineage>
        <taxon>Eukaryota</taxon>
        <taxon>Viridiplantae</taxon>
        <taxon>Streptophyta</taxon>
        <taxon>Embryophyta</taxon>
        <taxon>Tracheophyta</taxon>
        <taxon>Spermatophyta</taxon>
        <taxon>Magnoliopsida</taxon>
        <taxon>Liliopsida</taxon>
        <taxon>Poales</taxon>
        <taxon>Poaceae</taxon>
        <taxon>BOP clade</taxon>
        <taxon>Oryzoideae</taxon>
        <taxon>Oryzeae</taxon>
        <taxon>Oryzinae</taxon>
        <taxon>Oryza</taxon>
    </lineage>
</organism>
<evidence type="ECO:0000256" key="1">
    <source>
        <dbReference type="SAM" id="MobiDB-lite"/>
    </source>
</evidence>
<dbReference type="EnsemblPlants" id="OMERI08G02500.1">
    <property type="protein sequence ID" value="OMERI08G02500.1"/>
    <property type="gene ID" value="OMERI08G02500"/>
</dbReference>
<evidence type="ECO:0000313" key="3">
    <source>
        <dbReference type="Proteomes" id="UP000008021"/>
    </source>
</evidence>
<name>A0A0E0EHQ3_9ORYZ</name>
<sequence length="104" mass="11456">MEEPQNAHHRHRRPRSSPSRLAPQRLLQPLPTPAPNTGRGGWRRRPSLLLRRGVGGGTVELVAAGSARGKLPDGAVTAAALGRGGHRRRRFERERGHGDRGKWN</sequence>
<feature type="compositionally biased region" description="Low complexity" evidence="1">
    <location>
        <begin position="16"/>
        <end position="29"/>
    </location>
</feature>
<dbReference type="HOGENOM" id="CLU_2254449_0_0_1"/>
<dbReference type="Proteomes" id="UP000008021">
    <property type="component" value="Chromosome 8"/>
</dbReference>
<feature type="region of interest" description="Disordered" evidence="1">
    <location>
        <begin position="1"/>
        <end position="47"/>
    </location>
</feature>
<feature type="region of interest" description="Disordered" evidence="1">
    <location>
        <begin position="81"/>
        <end position="104"/>
    </location>
</feature>
<evidence type="ECO:0000313" key="2">
    <source>
        <dbReference type="EnsemblPlants" id="OMERI08G02500.1"/>
    </source>
</evidence>
<accession>A0A0E0EHQ3</accession>
<keyword evidence="3" id="KW-1185">Reference proteome</keyword>
<dbReference type="AlphaFoldDB" id="A0A0E0EHQ3"/>
<proteinExistence type="predicted"/>